<proteinExistence type="predicted"/>
<reference evidence="3 4" key="1">
    <citation type="submission" date="2019-08" db="EMBL/GenBank/DDBJ databases">
        <title>Whole genome of Aphis craccivora.</title>
        <authorList>
            <person name="Voronova N.V."/>
            <person name="Shulinski R.S."/>
            <person name="Bandarenka Y.V."/>
            <person name="Zhorov D.G."/>
            <person name="Warner D."/>
        </authorList>
    </citation>
    <scope>NUCLEOTIDE SEQUENCE [LARGE SCALE GENOMIC DNA]</scope>
    <source>
        <strain evidence="3">180601</strain>
        <tissue evidence="3">Whole Body</tissue>
    </source>
</reference>
<accession>A0A6G0VRU0</accession>
<protein>
    <submittedName>
        <fullName evidence="3">Uncharacterized protein</fullName>
    </submittedName>
</protein>
<name>A0A6G0VRU0_APHCR</name>
<feature type="coiled-coil region" evidence="1">
    <location>
        <begin position="407"/>
        <end position="434"/>
    </location>
</feature>
<keyword evidence="1" id="KW-0175">Coiled coil</keyword>
<evidence type="ECO:0000256" key="1">
    <source>
        <dbReference type="SAM" id="Coils"/>
    </source>
</evidence>
<feature type="non-terminal residue" evidence="3">
    <location>
        <position position="742"/>
    </location>
</feature>
<keyword evidence="4" id="KW-1185">Reference proteome</keyword>
<feature type="region of interest" description="Disordered" evidence="2">
    <location>
        <begin position="98"/>
        <end position="121"/>
    </location>
</feature>
<feature type="region of interest" description="Disordered" evidence="2">
    <location>
        <begin position="718"/>
        <end position="742"/>
    </location>
</feature>
<organism evidence="3 4">
    <name type="scientific">Aphis craccivora</name>
    <name type="common">Cowpea aphid</name>
    <dbReference type="NCBI Taxonomy" id="307492"/>
    <lineage>
        <taxon>Eukaryota</taxon>
        <taxon>Metazoa</taxon>
        <taxon>Ecdysozoa</taxon>
        <taxon>Arthropoda</taxon>
        <taxon>Hexapoda</taxon>
        <taxon>Insecta</taxon>
        <taxon>Pterygota</taxon>
        <taxon>Neoptera</taxon>
        <taxon>Paraneoptera</taxon>
        <taxon>Hemiptera</taxon>
        <taxon>Sternorrhyncha</taxon>
        <taxon>Aphidomorpha</taxon>
        <taxon>Aphidoidea</taxon>
        <taxon>Aphididae</taxon>
        <taxon>Aphidini</taxon>
        <taxon>Aphis</taxon>
        <taxon>Aphis</taxon>
    </lineage>
</organism>
<feature type="compositionally biased region" description="Basic and acidic residues" evidence="2">
    <location>
        <begin position="718"/>
        <end position="733"/>
    </location>
</feature>
<dbReference type="PANTHER" id="PTHR10773:SF19">
    <property type="match status" value="1"/>
</dbReference>
<sequence>NRCEQENNEIINIDDLECVVYDEAGVLKNVNALCNYVINNENCVDNKINLEDNDVNIVNLTDIISNHDTLSIRNLNDISSNNYDVNDYVVHEKVDSNDNTLTDHSQTSEEKNYFSETEPKKRKKIAEPKEWDRNKAKILRMKGSAYLGYRRENPKNTKKILHDVMRESRKMGATCNSPTCRRWKNRHCNTISENEREQMFNEFWKEMNWESKKMFVCSTVDILETKQKTVKGTNSRRGSSFFYFLRINGKKVPVCQSMYLSTLGLKKSEVRYWIQNYKSTNLPTIKCNSFIDDDENNEEDNAIKEDRPIVKKSFQKIVTLQRFFDSLPTLPSHYCRKTSKKLFLQTDVKSWRQLYNMYIEKCNNDSEEPVSRHTFDREKKGHNIDIYIPKKDRCDTCTSFENNHVKNELYEKHLKRKESTRNEKQKDKDAAKQEMCHTICCDLMAVQCVPNIRASSAYYKLKLTAHNFTVYNLATHDAMAYWFDESECSMSASVFASCLVDYLCQLLDQSMRTIIVYSDGCGYQNRNSILSNALLHLSVDKKVTIIQKYLEKGHTQMECDSAHSTIERSYKNIDVYLPSQYSIHTIAARKFPKPYPSRLLDHTFFKDFSIAEMMVYKSIRPGHRPGNPTVNELRWIQYEPTGLIYYKINFEDDLQLLPTRPKHVTKFNSFPKLYESRPTIPKDKWTDLQSLKAFMPSDTHAFYDNLICEDESKRTLKRQQAAEKKNESQKNQEDFSFFPSVT</sequence>
<evidence type="ECO:0000256" key="2">
    <source>
        <dbReference type="SAM" id="MobiDB-lite"/>
    </source>
</evidence>
<dbReference type="OrthoDB" id="6614966at2759"/>
<dbReference type="AlphaFoldDB" id="A0A6G0VRU0"/>
<dbReference type="PANTHER" id="PTHR10773">
    <property type="entry name" value="DNA-DIRECTED RNA POLYMERASES I, II, AND III SUBUNIT RPABC2"/>
    <property type="match status" value="1"/>
</dbReference>
<evidence type="ECO:0000313" key="3">
    <source>
        <dbReference type="EMBL" id="KAF0707032.1"/>
    </source>
</evidence>
<gene>
    <name evidence="3" type="ORF">FWK35_00035053</name>
</gene>
<feature type="compositionally biased region" description="Basic and acidic residues" evidence="2">
    <location>
        <begin position="106"/>
        <end position="121"/>
    </location>
</feature>
<dbReference type="Proteomes" id="UP000478052">
    <property type="component" value="Unassembled WGS sequence"/>
</dbReference>
<comment type="caution">
    <text evidence="3">The sequence shown here is derived from an EMBL/GenBank/DDBJ whole genome shotgun (WGS) entry which is preliminary data.</text>
</comment>
<feature type="non-terminal residue" evidence="3">
    <location>
        <position position="1"/>
    </location>
</feature>
<evidence type="ECO:0000313" key="4">
    <source>
        <dbReference type="Proteomes" id="UP000478052"/>
    </source>
</evidence>
<dbReference type="EMBL" id="VUJU01012693">
    <property type="protein sequence ID" value="KAF0707032.1"/>
    <property type="molecule type" value="Genomic_DNA"/>
</dbReference>